<feature type="compositionally biased region" description="Polar residues" evidence="1">
    <location>
        <begin position="75"/>
        <end position="87"/>
    </location>
</feature>
<dbReference type="PROSITE" id="PS51318">
    <property type="entry name" value="TAT"/>
    <property type="match status" value="1"/>
</dbReference>
<evidence type="ECO:0000256" key="1">
    <source>
        <dbReference type="SAM" id="MobiDB-lite"/>
    </source>
</evidence>
<name>A0ABV3PAL3_9ACTN</name>
<dbReference type="RefSeq" id="WP_367639823.1">
    <property type="nucleotide sequence ID" value="NZ_JBFNQN010000013.1"/>
</dbReference>
<keyword evidence="2" id="KW-0472">Membrane</keyword>
<keyword evidence="4" id="KW-1185">Reference proteome</keyword>
<feature type="transmembrane region" description="Helical" evidence="2">
    <location>
        <begin position="31"/>
        <end position="53"/>
    </location>
</feature>
<organism evidence="3 4">
    <name type="scientific">Kineococcus endophyticus</name>
    <dbReference type="NCBI Taxonomy" id="1181883"/>
    <lineage>
        <taxon>Bacteria</taxon>
        <taxon>Bacillati</taxon>
        <taxon>Actinomycetota</taxon>
        <taxon>Actinomycetes</taxon>
        <taxon>Kineosporiales</taxon>
        <taxon>Kineosporiaceae</taxon>
        <taxon>Kineococcus</taxon>
    </lineage>
</organism>
<keyword evidence="2" id="KW-1133">Transmembrane helix</keyword>
<evidence type="ECO:0000313" key="3">
    <source>
        <dbReference type="EMBL" id="MEW9266681.1"/>
    </source>
</evidence>
<proteinExistence type="predicted"/>
<comment type="caution">
    <text evidence="3">The sequence shown here is derived from an EMBL/GenBank/DDBJ whole genome shotgun (WGS) entry which is preliminary data.</text>
</comment>
<evidence type="ECO:0000256" key="2">
    <source>
        <dbReference type="SAM" id="Phobius"/>
    </source>
</evidence>
<reference evidence="3 4" key="1">
    <citation type="submission" date="2024-07" db="EMBL/GenBank/DDBJ databases">
        <authorList>
            <person name="Thanompreechachai J."/>
            <person name="Duangmal K."/>
        </authorList>
    </citation>
    <scope>NUCLEOTIDE SEQUENCE [LARGE SCALE GENOMIC DNA]</scope>
    <source>
        <strain evidence="3 4">KCTC 19886</strain>
    </source>
</reference>
<protein>
    <submittedName>
        <fullName evidence="3">Uncharacterized protein</fullName>
    </submittedName>
</protein>
<accession>A0ABV3PAL3</accession>
<gene>
    <name evidence="3" type="ORF">AB1207_18175</name>
</gene>
<feature type="compositionally biased region" description="Low complexity" evidence="1">
    <location>
        <begin position="109"/>
        <end position="169"/>
    </location>
</feature>
<keyword evidence="2" id="KW-0812">Transmembrane</keyword>
<dbReference type="EMBL" id="JBFNQN010000013">
    <property type="protein sequence ID" value="MEW9266681.1"/>
    <property type="molecule type" value="Genomic_DNA"/>
</dbReference>
<feature type="region of interest" description="Disordered" evidence="1">
    <location>
        <begin position="100"/>
        <end position="173"/>
    </location>
</feature>
<dbReference type="Proteomes" id="UP001555826">
    <property type="component" value="Unassembled WGS sequence"/>
</dbReference>
<feature type="compositionally biased region" description="Polar residues" evidence="1">
    <location>
        <begin position="212"/>
        <end position="223"/>
    </location>
</feature>
<evidence type="ECO:0000313" key="4">
    <source>
        <dbReference type="Proteomes" id="UP001555826"/>
    </source>
</evidence>
<feature type="region of interest" description="Disordered" evidence="1">
    <location>
        <begin position="1"/>
        <end position="26"/>
    </location>
</feature>
<dbReference type="InterPro" id="IPR006311">
    <property type="entry name" value="TAT_signal"/>
</dbReference>
<feature type="region of interest" description="Disordered" evidence="1">
    <location>
        <begin position="207"/>
        <end position="229"/>
    </location>
</feature>
<feature type="region of interest" description="Disordered" evidence="1">
    <location>
        <begin position="64"/>
        <end position="88"/>
    </location>
</feature>
<sequence length="382" mass="38176">MSGLFSSGPDDQGETLPAFDDTETPRGSKRALLAGVAALAVLAGGGGGLFWLAGSPVADASAVTQPRGSAAADTPSPTSGEATSPSIALSGREIVAAPADDSGVSAEDPTAAPTSAASSSTTTTTTSSSAAPSARPATGSGGRTQVTPAPAQTTKPTTKPVPAPSTAAPWQPGQARFEEIPEGSTDGTGRFTLAVDSRNPVTGTLAAGGRVPSTSTVYQPHGTTSRRDMTEAEKAACQDQVRTAATSEAAAAVNRASDNCTTTVAYVWRSVFVPSSQAALAAKGQERTGWLVAAGTTLPDAVMGKVTGTVRLLAQRDKLFLVQVNRDQAVWIAAGAAVPGTPLVLTGVGLSEIERGDVAVFTNGGTKYFTAVGGGEDVGVSF</sequence>